<accession>A0A445H788</accession>
<reference evidence="3 4" key="1">
    <citation type="submission" date="2018-09" db="EMBL/GenBank/DDBJ databases">
        <title>A high-quality reference genome of wild soybean provides a powerful tool to mine soybean genomes.</title>
        <authorList>
            <person name="Xie M."/>
            <person name="Chung C.Y.L."/>
            <person name="Li M.-W."/>
            <person name="Wong F.-L."/>
            <person name="Chan T.-F."/>
            <person name="Lam H.-M."/>
        </authorList>
    </citation>
    <scope>NUCLEOTIDE SEQUENCE [LARGE SCALE GENOMIC DNA]</scope>
    <source>
        <strain evidence="4">cv. W05</strain>
        <tissue evidence="3">Hypocotyl of etiolated seedlings</tissue>
    </source>
</reference>
<dbReference type="InterPro" id="IPR036875">
    <property type="entry name" value="Znf_CCHC_sf"/>
</dbReference>
<evidence type="ECO:0000313" key="4">
    <source>
        <dbReference type="Proteomes" id="UP000289340"/>
    </source>
</evidence>
<dbReference type="GO" id="GO:0003676">
    <property type="term" value="F:nucleic acid binding"/>
    <property type="evidence" value="ECO:0007669"/>
    <property type="project" value="InterPro"/>
</dbReference>
<name>A0A445H788_GLYSO</name>
<comment type="caution">
    <text evidence="3">The sequence shown here is derived from an EMBL/GenBank/DDBJ whole genome shotgun (WGS) entry which is preliminary data.</text>
</comment>
<feature type="domain" description="CCHC-type" evidence="2">
    <location>
        <begin position="29"/>
        <end position="42"/>
    </location>
</feature>
<evidence type="ECO:0000259" key="2">
    <source>
        <dbReference type="Pfam" id="PF00098"/>
    </source>
</evidence>
<feature type="compositionally biased region" description="Basic and acidic residues" evidence="1">
    <location>
        <begin position="1"/>
        <end position="10"/>
    </location>
</feature>
<dbReference type="Proteomes" id="UP000289340">
    <property type="component" value="Chromosome 14"/>
</dbReference>
<dbReference type="EMBL" id="QZWG01000014">
    <property type="protein sequence ID" value="RZB69312.1"/>
    <property type="molecule type" value="Genomic_DNA"/>
</dbReference>
<dbReference type="GO" id="GO:0008270">
    <property type="term" value="F:zinc ion binding"/>
    <property type="evidence" value="ECO:0007669"/>
    <property type="project" value="InterPro"/>
</dbReference>
<organism evidence="3 4">
    <name type="scientific">Glycine soja</name>
    <name type="common">Wild soybean</name>
    <dbReference type="NCBI Taxonomy" id="3848"/>
    <lineage>
        <taxon>Eukaryota</taxon>
        <taxon>Viridiplantae</taxon>
        <taxon>Streptophyta</taxon>
        <taxon>Embryophyta</taxon>
        <taxon>Tracheophyta</taxon>
        <taxon>Spermatophyta</taxon>
        <taxon>Magnoliopsida</taxon>
        <taxon>eudicotyledons</taxon>
        <taxon>Gunneridae</taxon>
        <taxon>Pentapetalae</taxon>
        <taxon>rosids</taxon>
        <taxon>fabids</taxon>
        <taxon>Fabales</taxon>
        <taxon>Fabaceae</taxon>
        <taxon>Papilionoideae</taxon>
        <taxon>50 kb inversion clade</taxon>
        <taxon>NPAAA clade</taxon>
        <taxon>indigoferoid/millettioid clade</taxon>
        <taxon>Phaseoleae</taxon>
        <taxon>Glycine</taxon>
        <taxon>Glycine subgen. Soja</taxon>
    </lineage>
</organism>
<dbReference type="InterPro" id="IPR001878">
    <property type="entry name" value="Znf_CCHC"/>
</dbReference>
<gene>
    <name evidence="3" type="ORF">D0Y65_038889</name>
</gene>
<protein>
    <recommendedName>
        <fullName evidence="2">CCHC-type domain-containing protein</fullName>
    </recommendedName>
</protein>
<feature type="region of interest" description="Disordered" evidence="1">
    <location>
        <begin position="1"/>
        <end position="25"/>
    </location>
</feature>
<evidence type="ECO:0000256" key="1">
    <source>
        <dbReference type="SAM" id="MobiDB-lite"/>
    </source>
</evidence>
<dbReference type="AlphaFoldDB" id="A0A445H788"/>
<proteinExistence type="predicted"/>
<sequence length="207" mass="24467">MWKKGNESKWKGSKKPYKERKDRDKSSIICYKCKKPGHFKSEYPDLEKTYHKKRYFKPKDNKVLMSTWEDQDDTSFDEEIEEEEEKANLFLMANTTSKGSDFESDEYVNINNIETLQSTYHELLSNSSILSKACQNLRKDFKSLSKDYEQLQGKHEENTNNSSKFSTQPCDGFETLKKTTKLHIENEKIYKEKSSLLKDLQKLKNQL</sequence>
<evidence type="ECO:0000313" key="3">
    <source>
        <dbReference type="EMBL" id="RZB69312.1"/>
    </source>
</evidence>
<dbReference type="SUPFAM" id="SSF57756">
    <property type="entry name" value="Retrovirus zinc finger-like domains"/>
    <property type="match status" value="1"/>
</dbReference>
<dbReference type="Gene3D" id="4.10.60.10">
    <property type="entry name" value="Zinc finger, CCHC-type"/>
    <property type="match status" value="1"/>
</dbReference>
<keyword evidence="4" id="KW-1185">Reference proteome</keyword>
<dbReference type="Pfam" id="PF00098">
    <property type="entry name" value="zf-CCHC"/>
    <property type="match status" value="1"/>
</dbReference>